<dbReference type="AlphaFoldDB" id="A0A2W5Q0I3"/>
<feature type="compositionally biased region" description="Pro residues" evidence="5">
    <location>
        <begin position="8"/>
        <end position="17"/>
    </location>
</feature>
<accession>A0A2W5Q0I3</accession>
<evidence type="ECO:0000256" key="4">
    <source>
        <dbReference type="ARBA" id="ARBA00022729"/>
    </source>
</evidence>
<dbReference type="Gene3D" id="3.40.190.10">
    <property type="entry name" value="Periplasmic binding protein-like II"/>
    <property type="match status" value="2"/>
</dbReference>
<sequence>MPASLPSNTPPGRPGDPPGTGATWRNKERREPMLTLNRRALLAGTALVWAALPASAASFLDVGEQEPISILINSSPWYGGFEAVVDLYVEQTGNEVSIDATPYAGVLEKARNAVRTAESPYDILNLDQSWNIEFYQQDVLRPLDEVVAGYALPPEVITCGDSYFWNPEKNFRTREGGKLMAVPPNCNTHVLVYRSDVIETPPATYDELLTACQAAQDRPNLYGFATRGERSQGINYDYMPFMLSYGAKFVADAEAGDYTVTINSPEALAALQQFLAVQRSCAPDNVGAMGQGDVIQLMAAGSAAMVETVVAAWANYTDPTKSAVVDTVAAAPMPEGPAGRGVPIGNWHFTIPRNIPDERAQAAMAFMQWFLTRDAQMAYAEAGGIPVRSDVIEELSAEPEYAWMKAYATNLAAGVQALGFAEGASVDQVMALRLNQALIGELSPAAALNTAAREIEAIFAQSGRQTGTLPALAE</sequence>
<keyword evidence="4" id="KW-0732">Signal</keyword>
<feature type="region of interest" description="Disordered" evidence="5">
    <location>
        <begin position="1"/>
        <end position="29"/>
    </location>
</feature>
<dbReference type="SUPFAM" id="SSF53850">
    <property type="entry name" value="Periplasmic binding protein-like II"/>
    <property type="match status" value="1"/>
</dbReference>
<evidence type="ECO:0000256" key="5">
    <source>
        <dbReference type="SAM" id="MobiDB-lite"/>
    </source>
</evidence>
<dbReference type="Proteomes" id="UP000249185">
    <property type="component" value="Unassembled WGS sequence"/>
</dbReference>
<evidence type="ECO:0000256" key="3">
    <source>
        <dbReference type="ARBA" id="ARBA00022448"/>
    </source>
</evidence>
<name>A0A2W5Q0I3_RHOSU</name>
<comment type="similarity">
    <text evidence="2">Belongs to the bacterial solute-binding protein 1 family.</text>
</comment>
<dbReference type="PANTHER" id="PTHR43649:SF34">
    <property type="entry name" value="ABC TRANSPORTER PERIPLASMIC-BINDING PROTEIN YCJN-RELATED"/>
    <property type="match status" value="1"/>
</dbReference>
<dbReference type="Pfam" id="PF01547">
    <property type="entry name" value="SBP_bac_1"/>
    <property type="match status" value="1"/>
</dbReference>
<gene>
    <name evidence="6" type="ORF">DI556_06365</name>
</gene>
<keyword evidence="3" id="KW-0813">Transport</keyword>
<proteinExistence type="inferred from homology"/>
<evidence type="ECO:0000256" key="1">
    <source>
        <dbReference type="ARBA" id="ARBA00004418"/>
    </source>
</evidence>
<protein>
    <submittedName>
        <fullName evidence="6">ABC transporter substrate-binding protein</fullName>
    </submittedName>
</protein>
<dbReference type="InterPro" id="IPR006059">
    <property type="entry name" value="SBP"/>
</dbReference>
<reference evidence="6 7" key="1">
    <citation type="submission" date="2017-08" db="EMBL/GenBank/DDBJ databases">
        <title>Infants hospitalized years apart are colonized by the same room-sourced microbial strains.</title>
        <authorList>
            <person name="Brooks B."/>
            <person name="Olm M.R."/>
            <person name="Firek B.A."/>
            <person name="Baker R."/>
            <person name="Thomas B.C."/>
            <person name="Morowitz M.J."/>
            <person name="Banfield J.F."/>
        </authorList>
    </citation>
    <scope>NUCLEOTIDE SEQUENCE [LARGE SCALE GENOMIC DNA]</scope>
    <source>
        <strain evidence="6">S2_005_002_R2_34</strain>
    </source>
</reference>
<comment type="caution">
    <text evidence="6">The sequence shown here is derived from an EMBL/GenBank/DDBJ whole genome shotgun (WGS) entry which is preliminary data.</text>
</comment>
<evidence type="ECO:0000256" key="2">
    <source>
        <dbReference type="ARBA" id="ARBA00008520"/>
    </source>
</evidence>
<evidence type="ECO:0000313" key="7">
    <source>
        <dbReference type="Proteomes" id="UP000249185"/>
    </source>
</evidence>
<dbReference type="GO" id="GO:0042597">
    <property type="term" value="C:periplasmic space"/>
    <property type="evidence" value="ECO:0007669"/>
    <property type="project" value="UniProtKB-SubCell"/>
</dbReference>
<dbReference type="PANTHER" id="PTHR43649">
    <property type="entry name" value="ARABINOSE-BINDING PROTEIN-RELATED"/>
    <property type="match status" value="1"/>
</dbReference>
<evidence type="ECO:0000313" key="6">
    <source>
        <dbReference type="EMBL" id="PZQ50737.1"/>
    </source>
</evidence>
<comment type="subcellular location">
    <subcellularLocation>
        <location evidence="1">Periplasm</location>
    </subcellularLocation>
</comment>
<dbReference type="EMBL" id="QFPW01000003">
    <property type="protein sequence ID" value="PZQ50737.1"/>
    <property type="molecule type" value="Genomic_DNA"/>
</dbReference>
<organism evidence="6 7">
    <name type="scientific">Rhodovulum sulfidophilum</name>
    <name type="common">Rhodobacter sulfidophilus</name>
    <dbReference type="NCBI Taxonomy" id="35806"/>
    <lineage>
        <taxon>Bacteria</taxon>
        <taxon>Pseudomonadati</taxon>
        <taxon>Pseudomonadota</taxon>
        <taxon>Alphaproteobacteria</taxon>
        <taxon>Rhodobacterales</taxon>
        <taxon>Paracoccaceae</taxon>
        <taxon>Rhodovulum</taxon>
    </lineage>
</organism>
<dbReference type="InterPro" id="IPR050490">
    <property type="entry name" value="Bact_solute-bd_prot1"/>
</dbReference>